<name>A0A1C3XBY1_9HYPH</name>
<proteinExistence type="predicted"/>
<evidence type="ECO:0000313" key="2">
    <source>
        <dbReference type="Proteomes" id="UP000199101"/>
    </source>
</evidence>
<sequence length="47" mass="5252">MQVMTSGKLTTNPDVVKVMTTHNPVVTPDRRVQLLLQASINYARGNR</sequence>
<accession>A0A1C3XBY1</accession>
<reference evidence="2" key="1">
    <citation type="submission" date="2016-08" db="EMBL/GenBank/DDBJ databases">
        <authorList>
            <person name="Varghese N."/>
            <person name="Submissions Spin"/>
        </authorList>
    </citation>
    <scope>NUCLEOTIDE SEQUENCE [LARGE SCALE GENOMIC DNA]</scope>
    <source>
        <strain evidence="2">HAMBI 2975</strain>
    </source>
</reference>
<dbReference type="AlphaFoldDB" id="A0A1C3XBY1"/>
<organism evidence="1 2">
    <name type="scientific">Rhizobium multihospitium</name>
    <dbReference type="NCBI Taxonomy" id="410764"/>
    <lineage>
        <taxon>Bacteria</taxon>
        <taxon>Pseudomonadati</taxon>
        <taxon>Pseudomonadota</taxon>
        <taxon>Alphaproteobacteria</taxon>
        <taxon>Hyphomicrobiales</taxon>
        <taxon>Rhizobiaceae</taxon>
        <taxon>Rhizobium/Agrobacterium group</taxon>
        <taxon>Rhizobium</taxon>
    </lineage>
</organism>
<dbReference type="Proteomes" id="UP000199101">
    <property type="component" value="Unassembled WGS sequence"/>
</dbReference>
<dbReference type="STRING" id="410764.GA0061103_0688"/>
<dbReference type="EMBL" id="FMAG01000014">
    <property type="protein sequence ID" value="SCB49807.1"/>
    <property type="molecule type" value="Genomic_DNA"/>
</dbReference>
<protein>
    <submittedName>
        <fullName evidence="1">Uncharacterized protein</fullName>
    </submittedName>
</protein>
<evidence type="ECO:0000313" key="1">
    <source>
        <dbReference type="EMBL" id="SCB49807.1"/>
    </source>
</evidence>
<keyword evidence="2" id="KW-1185">Reference proteome</keyword>
<gene>
    <name evidence="1" type="ORF">GA0061103_0688</name>
</gene>